<feature type="compositionally biased region" description="Polar residues" evidence="1">
    <location>
        <begin position="292"/>
        <end position="308"/>
    </location>
</feature>
<name>A0A9P5NTD6_GYMJU</name>
<comment type="caution">
    <text evidence="4">The sequence shown here is derived from an EMBL/GenBank/DDBJ whole genome shotgun (WGS) entry which is preliminary data.</text>
</comment>
<sequence>MAEDVTLNDLAGFAVNYYINLAAFTLLVYDYFLTFVPEVERFWCSGRLNWATGFFYFNRYASLLGHAPVMMEFFWSTANPAKISICHSLQSYHQYLAIVIQLVVACIMIMRIYALYECSVKVLALQIIVAALAVAVGCWAVLGGKKETFPDVLIPTGCASSLTRYQATRLGAAWGGLLFFDTLVFGMTLYKAFSFPHAKEITLLTVLLRDGAVFFCIMVAANLGNMLTFMFGTPYTRGVATTLTNVLSSVMISRLMLNLRHPALVSHGTSRSMAPTEELTYPNITFFGPSYQTDSSGTDATPTSLSESEPTRPGRTRMMYTYLAGGSNRNNHDIDSIELLDRNGHLV</sequence>
<organism evidence="4 5">
    <name type="scientific">Gymnopilus junonius</name>
    <name type="common">Spectacular rustgill mushroom</name>
    <name type="synonym">Gymnopilus spectabilis subsp. junonius</name>
    <dbReference type="NCBI Taxonomy" id="109634"/>
    <lineage>
        <taxon>Eukaryota</taxon>
        <taxon>Fungi</taxon>
        <taxon>Dikarya</taxon>
        <taxon>Basidiomycota</taxon>
        <taxon>Agaricomycotina</taxon>
        <taxon>Agaricomycetes</taxon>
        <taxon>Agaricomycetidae</taxon>
        <taxon>Agaricales</taxon>
        <taxon>Agaricineae</taxon>
        <taxon>Hymenogastraceae</taxon>
        <taxon>Gymnopilus</taxon>
    </lineage>
</organism>
<evidence type="ECO:0000313" key="4">
    <source>
        <dbReference type="EMBL" id="KAF8908526.1"/>
    </source>
</evidence>
<gene>
    <name evidence="4" type="ORF">CPB84DRAFT_1766837</name>
</gene>
<dbReference type="EMBL" id="JADNYJ010000011">
    <property type="protein sequence ID" value="KAF8908526.1"/>
    <property type="molecule type" value="Genomic_DNA"/>
</dbReference>
<evidence type="ECO:0000313" key="5">
    <source>
        <dbReference type="Proteomes" id="UP000724874"/>
    </source>
</evidence>
<protein>
    <recommendedName>
        <fullName evidence="3">DUF6533 domain-containing protein</fullName>
    </recommendedName>
</protein>
<dbReference type="AlphaFoldDB" id="A0A9P5NTD6"/>
<feature type="region of interest" description="Disordered" evidence="1">
    <location>
        <begin position="292"/>
        <end position="315"/>
    </location>
</feature>
<dbReference type="OrthoDB" id="3261349at2759"/>
<feature type="transmembrane region" description="Helical" evidence="2">
    <location>
        <begin position="211"/>
        <end position="232"/>
    </location>
</feature>
<feature type="transmembrane region" description="Helical" evidence="2">
    <location>
        <begin position="17"/>
        <end position="36"/>
    </location>
</feature>
<proteinExistence type="predicted"/>
<keyword evidence="2" id="KW-0472">Membrane</keyword>
<evidence type="ECO:0000256" key="1">
    <source>
        <dbReference type="SAM" id="MobiDB-lite"/>
    </source>
</evidence>
<feature type="transmembrane region" description="Helical" evidence="2">
    <location>
        <begin position="57"/>
        <end position="75"/>
    </location>
</feature>
<keyword evidence="5" id="KW-1185">Reference proteome</keyword>
<reference evidence="4" key="1">
    <citation type="submission" date="2020-11" db="EMBL/GenBank/DDBJ databases">
        <authorList>
            <consortium name="DOE Joint Genome Institute"/>
            <person name="Ahrendt S."/>
            <person name="Riley R."/>
            <person name="Andreopoulos W."/>
            <person name="LaButti K."/>
            <person name="Pangilinan J."/>
            <person name="Ruiz-duenas F.J."/>
            <person name="Barrasa J.M."/>
            <person name="Sanchez-Garcia M."/>
            <person name="Camarero S."/>
            <person name="Miyauchi S."/>
            <person name="Serrano A."/>
            <person name="Linde D."/>
            <person name="Babiker R."/>
            <person name="Drula E."/>
            <person name="Ayuso-Fernandez I."/>
            <person name="Pacheco R."/>
            <person name="Padilla G."/>
            <person name="Ferreira P."/>
            <person name="Barriuso J."/>
            <person name="Kellner H."/>
            <person name="Castanera R."/>
            <person name="Alfaro M."/>
            <person name="Ramirez L."/>
            <person name="Pisabarro A.G."/>
            <person name="Kuo A."/>
            <person name="Tritt A."/>
            <person name="Lipzen A."/>
            <person name="He G."/>
            <person name="Yan M."/>
            <person name="Ng V."/>
            <person name="Cullen D."/>
            <person name="Martin F."/>
            <person name="Rosso M.-N."/>
            <person name="Henrissat B."/>
            <person name="Hibbett D."/>
            <person name="Martinez A.T."/>
            <person name="Grigoriev I.V."/>
        </authorList>
    </citation>
    <scope>NUCLEOTIDE SEQUENCE</scope>
    <source>
        <strain evidence="4">AH 44721</strain>
    </source>
</reference>
<dbReference type="InterPro" id="IPR045340">
    <property type="entry name" value="DUF6533"/>
</dbReference>
<keyword evidence="2" id="KW-1133">Transmembrane helix</keyword>
<dbReference type="Proteomes" id="UP000724874">
    <property type="component" value="Unassembled WGS sequence"/>
</dbReference>
<keyword evidence="2" id="KW-0812">Transmembrane</keyword>
<feature type="domain" description="DUF6533" evidence="3">
    <location>
        <begin position="18"/>
        <end position="64"/>
    </location>
</feature>
<feature type="transmembrane region" description="Helical" evidence="2">
    <location>
        <begin position="171"/>
        <end position="190"/>
    </location>
</feature>
<evidence type="ECO:0000256" key="2">
    <source>
        <dbReference type="SAM" id="Phobius"/>
    </source>
</evidence>
<feature type="transmembrane region" description="Helical" evidence="2">
    <location>
        <begin position="95"/>
        <end position="116"/>
    </location>
</feature>
<accession>A0A9P5NTD6</accession>
<dbReference type="Pfam" id="PF20151">
    <property type="entry name" value="DUF6533"/>
    <property type="match status" value="1"/>
</dbReference>
<evidence type="ECO:0000259" key="3">
    <source>
        <dbReference type="Pfam" id="PF20151"/>
    </source>
</evidence>
<feature type="transmembrane region" description="Helical" evidence="2">
    <location>
        <begin position="123"/>
        <end position="142"/>
    </location>
</feature>